<evidence type="ECO:0000259" key="1">
    <source>
        <dbReference type="Pfam" id="PF01345"/>
    </source>
</evidence>
<dbReference type="InterPro" id="IPR055371">
    <property type="entry name" value="SpaA_PFL_dom_4"/>
</dbReference>
<dbReference type="Gene3D" id="2.60.40.10">
    <property type="entry name" value="Immunoglobulins"/>
    <property type="match status" value="4"/>
</dbReference>
<feature type="domain" description="SpaA-like prealbumin fold" evidence="3">
    <location>
        <begin position="308"/>
        <end position="411"/>
    </location>
</feature>
<dbReference type="NCBIfam" id="TIGR01451">
    <property type="entry name" value="B_ant_repeat"/>
    <property type="match status" value="4"/>
</dbReference>
<sequence length="1617" mass="166184">MNESNATHNFRGWFCNNEAYRAASGIHRQAGGSGYDGINVYCGQLEQARHSAALNFSDFAWDQTIGGTGWLLNLTKDGVLLDNGSGLSGEDVQPYLAASDNDTADYDSSKEVYVLPGSGYGATTSQRPTDIPENSFAETGSCASNILKVDQEDSTCSLTVSGRPDLSISISAPGGVYHAPGDTMDMSVSATNLGPGPVETSDGFAIIVSVPAGWTASPVPGCTVSGQTVSCAINTPLSPAPVPGGSGGNIGFTIPLVANSDAVSGSYPLVVSLDRSVSDGDTDPTNDDFVLSNDQAQGTVQFVKLPRLTLRKTTLDDVGSFTFTGNNGWETQTITTVSQGVAQPGATQILAEVDVQTVISETLPPNWVLVDVVCLGMGAGGAVSFNESSFTLSPEAVAVDSEIDCAVINQKVLLNTSKGSDVGNGVGVQVGDTITYTLTSVVTGGVTTQDLVVTDTLGAGLDFGSVTTPGAFVPDTGSAPSLSFTLPAGTAAGTYSVSYTATVSDSASGSVSNSAVADVGECSPCATMNSLVELSTSKASDVGDGVGVQAGDTITYTLTTLVTGGTTTQDLVLTDTLGAGLDFGGVTAPGAFVPDTGSAPTLSFTLPAGTAAGTYSVSYTATVSDSASGSVSNGAVADVGDCSPCATTNPLVELSTSKASDVGDGVGVQAGDTITYTLTTVVTGGVTTQDLVLTDTLGAGLDFGSVTTPGAFVSDTSGAPILSFTLPAGTAAGIYTVSYTATVSDSASDSVSNSAVADVGDCSPCMTSNPLVELSSSKTSDVGDGVGVQAGDTITYTLTAEVTGGTTTQDLVLTDTLGPGLDFNTVIVPGAFIADAGSAPVLSFRLPAGSAAGTHSVSYTATVSESATGPLSNSVVANVGECTSCTMANPLVRLGTSKTSDVGDGASVEIGDALTYTLTTVVADGTTTRDLELTDTLGPGLRFGSVVSSGLFEAETGAAPELSFKLPAGTPAGTHSITYTAVVDEDAPVTLSNTVVASNGACAPCRTENHIPPDVSVAKSLVTEGGAVPRLAELGEPLTFEIVLTNVGSAAIDFSVLDVLDPHLRFVAASHGGRHSSGTVEWTGLTVPQREGSTNGQLVLRVDASVVERLAHPADTVVNFAKVPAEADPDCPSEQCVVLPLQFPGLSLAKTGEFSDMDGDGLASPGDVLLYEFEVTNTGKLPVTDIRIEDHGPKFNGHAANGRLSDVQPATLALEAGETERFSASYMLTQADIKNGAGTSEAVVNTAIAYGSVLDGGGAVFSLASNESTLPLTLPAGAGNLAISKTAERTTIRRGELAPFTIIVTNNSDGPVRGLKVEDRLPPGFRFVEGSALVDGAPAAPVVNGRLLRFDDILLEARSSIEIRLSMNAPASIGPGVYINTAVLTDPLGRRISSEAQASVRIEEEPVFDCGDVIGRVFDDINRNGYSDEGEPGLPGVRLAAVEGKLTTTDAAGRFHIPCASLPDQRLGTNYVVKVDTRTLPSGYRLTTEHVRVVRLTAGKMTKINFGASIYRLVRLDLRSDAFMQGRSVLRQDWLSAVDQLIEILDREPSILRVSYLDEEGSRTLARHRLAWVEKRIINHWRQWGGRYRLDIETRVLTGKVRPPGYSGFDLGETIGE</sequence>
<evidence type="ECO:0000259" key="2">
    <source>
        <dbReference type="Pfam" id="PF24346"/>
    </source>
</evidence>
<dbReference type="NCBIfam" id="TIGR04226">
    <property type="entry name" value="RrgB_K2N_iso_D2"/>
    <property type="match status" value="2"/>
</dbReference>
<dbReference type="InterPro" id="IPR047589">
    <property type="entry name" value="DUF11_rpt"/>
</dbReference>
<dbReference type="InterPro" id="IPR001434">
    <property type="entry name" value="OmcB-like_DUF11"/>
</dbReference>
<dbReference type="PANTHER" id="PTHR34819:SF3">
    <property type="entry name" value="CELL SURFACE PROTEIN"/>
    <property type="match status" value="1"/>
</dbReference>
<dbReference type="SUPFAM" id="SSF117074">
    <property type="entry name" value="Hypothetical protein PA1324"/>
    <property type="match status" value="1"/>
</dbReference>
<dbReference type="InterPro" id="IPR013783">
    <property type="entry name" value="Ig-like_fold"/>
</dbReference>
<protein>
    <submittedName>
        <fullName evidence="4">Isopeptide-forming domain-containing fimbrial protein</fullName>
    </submittedName>
</protein>
<dbReference type="PANTHER" id="PTHR34819">
    <property type="entry name" value="LARGE CYSTEINE-RICH PERIPLASMIC PROTEIN OMCB"/>
    <property type="match status" value="1"/>
</dbReference>
<dbReference type="Gene3D" id="2.60.40.740">
    <property type="match status" value="2"/>
</dbReference>
<dbReference type="EMBL" id="JBHSNB010000002">
    <property type="protein sequence ID" value="MFC5585546.1"/>
    <property type="molecule type" value="Genomic_DNA"/>
</dbReference>
<dbReference type="InterPro" id="IPR026466">
    <property type="entry name" value="Fim_isopep_form_D2_dom"/>
</dbReference>
<dbReference type="Pfam" id="PF01345">
    <property type="entry name" value="DUF11"/>
    <property type="match status" value="1"/>
</dbReference>
<dbReference type="RefSeq" id="WP_223021152.1">
    <property type="nucleotide sequence ID" value="NZ_CP078143.1"/>
</dbReference>
<evidence type="ECO:0000259" key="3">
    <source>
        <dbReference type="Pfam" id="PF24514"/>
    </source>
</evidence>
<keyword evidence="5" id="KW-1185">Reference proteome</keyword>
<gene>
    <name evidence="4" type="ORF">ACFPOD_10515</name>
</gene>
<proteinExistence type="predicted"/>
<feature type="domain" description="DUF7507" evidence="2">
    <location>
        <begin position="1144"/>
        <end position="1253"/>
    </location>
</feature>
<name>A0ABW0TA71_9HYPH</name>
<dbReference type="Pfam" id="PF24514">
    <property type="entry name" value="SpaA_4"/>
    <property type="match status" value="1"/>
</dbReference>
<feature type="domain" description="DUF7507" evidence="2">
    <location>
        <begin position="427"/>
        <end position="519"/>
    </location>
</feature>
<accession>A0ABW0TA71</accession>
<evidence type="ECO:0000313" key="4">
    <source>
        <dbReference type="EMBL" id="MFC5585546.1"/>
    </source>
</evidence>
<dbReference type="Proteomes" id="UP001596107">
    <property type="component" value="Unassembled WGS sequence"/>
</dbReference>
<dbReference type="InterPro" id="IPR055354">
    <property type="entry name" value="DUF7507"/>
</dbReference>
<dbReference type="InterPro" id="IPR051172">
    <property type="entry name" value="Chlamydia_OmcB"/>
</dbReference>
<evidence type="ECO:0000313" key="5">
    <source>
        <dbReference type="Proteomes" id="UP001596107"/>
    </source>
</evidence>
<organism evidence="4 5">
    <name type="scientific">Nitratireductor kimnyeongensis</name>
    <dbReference type="NCBI Taxonomy" id="430679"/>
    <lineage>
        <taxon>Bacteria</taxon>
        <taxon>Pseudomonadati</taxon>
        <taxon>Pseudomonadota</taxon>
        <taxon>Alphaproteobacteria</taxon>
        <taxon>Hyphomicrobiales</taxon>
        <taxon>Phyllobacteriaceae</taxon>
        <taxon>Nitratireductor</taxon>
    </lineage>
</organism>
<dbReference type="Pfam" id="PF24346">
    <property type="entry name" value="DUF7507"/>
    <property type="match status" value="2"/>
</dbReference>
<feature type="domain" description="DUF11" evidence="1">
    <location>
        <begin position="1281"/>
        <end position="1385"/>
    </location>
</feature>
<comment type="caution">
    <text evidence="4">The sequence shown here is derived from an EMBL/GenBank/DDBJ whole genome shotgun (WGS) entry which is preliminary data.</text>
</comment>
<reference evidence="5" key="1">
    <citation type="journal article" date="2019" name="Int. J. Syst. Evol. Microbiol.">
        <title>The Global Catalogue of Microorganisms (GCM) 10K type strain sequencing project: providing services to taxonomists for standard genome sequencing and annotation.</title>
        <authorList>
            <consortium name="The Broad Institute Genomics Platform"/>
            <consortium name="The Broad Institute Genome Sequencing Center for Infectious Disease"/>
            <person name="Wu L."/>
            <person name="Ma J."/>
        </authorList>
    </citation>
    <scope>NUCLEOTIDE SEQUENCE [LARGE SCALE GENOMIC DNA]</scope>
    <source>
        <strain evidence="5">JCM 3366</strain>
    </source>
</reference>